<proteinExistence type="predicted"/>
<protein>
    <submittedName>
        <fullName evidence="1">Uncharacterized protein</fullName>
    </submittedName>
</protein>
<sequence>MLLGTTMGYCTSPDSQPPSTSSPGCSSKLFFIILLFGQILLCTAVDTINSTTPLSGTQKIVSPANKFALGFYSPPQSNATSSSSGNYYIAIWYSNIPIQTTVWTATTDVPVSDPATASLEIATDGNLVLLDQAKNRRLWSTNVSIASNSTKAIIRDSGSLDLTDASNSSIVYWRSIDHPTNTWLPGGKLTLSKTTGLSQRLVPWKNNADPSPGLFSLELHPSGTAQYFIQWNESISYWNGGLFTLVQQTTAGYYFQFVGSATENYFSYSMKDDSVLSRLTMDVNGQIKQWTWVPSSQQWIFLWSQPSSQCDVYALCGPYGSCNANPLPICNCIKGYSEKDQSGWDLQDYSGGCKRNAPLQCQNNSSPDHTKPDKFYTMAGVRLPDNAESAAGGTSSRECELTCLNNCSCNAYTYNSSGCFVWHGDLVNLQEQYSGGNGVGTLFLRLAASELPDPQKSKTVIIGGVVGGVAAILIILVIVLFFLFQKRRRDRTLGRLIVSISTPTHPY</sequence>
<keyword evidence="2" id="KW-1185">Reference proteome</keyword>
<reference evidence="1" key="1">
    <citation type="submission" date="2021-05" db="EMBL/GenBank/DDBJ databases">
        <authorList>
            <person name="Scholz U."/>
            <person name="Mascher M."/>
            <person name="Fiebig A."/>
        </authorList>
    </citation>
    <scope>NUCLEOTIDE SEQUENCE [LARGE SCALE GENOMIC DNA]</scope>
</reference>
<name>A0ACD5V037_AVESA</name>
<dbReference type="Proteomes" id="UP001732700">
    <property type="component" value="Chromosome 2D"/>
</dbReference>
<evidence type="ECO:0000313" key="2">
    <source>
        <dbReference type="Proteomes" id="UP001732700"/>
    </source>
</evidence>
<reference evidence="1" key="2">
    <citation type="submission" date="2025-09" db="UniProtKB">
        <authorList>
            <consortium name="EnsemblPlants"/>
        </authorList>
    </citation>
    <scope>IDENTIFICATION</scope>
</reference>
<accession>A0ACD5V037</accession>
<evidence type="ECO:0000313" key="1">
    <source>
        <dbReference type="EnsemblPlants" id="AVESA.00010b.r2.2DG0351930.1.CDS.1"/>
    </source>
</evidence>
<dbReference type="EnsemblPlants" id="AVESA.00010b.r2.2DG0351930.1">
    <property type="protein sequence ID" value="AVESA.00010b.r2.2DG0351930.1.CDS.1"/>
    <property type="gene ID" value="AVESA.00010b.r2.2DG0351930"/>
</dbReference>
<organism evidence="1 2">
    <name type="scientific">Avena sativa</name>
    <name type="common">Oat</name>
    <dbReference type="NCBI Taxonomy" id="4498"/>
    <lineage>
        <taxon>Eukaryota</taxon>
        <taxon>Viridiplantae</taxon>
        <taxon>Streptophyta</taxon>
        <taxon>Embryophyta</taxon>
        <taxon>Tracheophyta</taxon>
        <taxon>Spermatophyta</taxon>
        <taxon>Magnoliopsida</taxon>
        <taxon>Liliopsida</taxon>
        <taxon>Poales</taxon>
        <taxon>Poaceae</taxon>
        <taxon>BOP clade</taxon>
        <taxon>Pooideae</taxon>
        <taxon>Poodae</taxon>
        <taxon>Poeae</taxon>
        <taxon>Poeae Chloroplast Group 1 (Aveneae type)</taxon>
        <taxon>Aveninae</taxon>
        <taxon>Avena</taxon>
    </lineage>
</organism>